<evidence type="ECO:0000256" key="2">
    <source>
        <dbReference type="ARBA" id="ARBA00022490"/>
    </source>
</evidence>
<feature type="binding site" evidence="6">
    <location>
        <position position="163"/>
    </location>
    <ligand>
        <name>S-adenosyl-L-methionine</name>
        <dbReference type="ChEBI" id="CHEBI:59789"/>
    </ligand>
</feature>
<dbReference type="PANTHER" id="PTHR43648:SF1">
    <property type="entry name" value="ELECTRON TRANSFER FLAVOPROTEIN BETA SUBUNIT LYSINE METHYLTRANSFERASE"/>
    <property type="match status" value="1"/>
</dbReference>
<comment type="subcellular location">
    <subcellularLocation>
        <location evidence="6">Cytoplasm</location>
    </subcellularLocation>
</comment>
<dbReference type="EMBL" id="FOQK01000004">
    <property type="protein sequence ID" value="SFH77733.1"/>
    <property type="molecule type" value="Genomic_DNA"/>
</dbReference>
<dbReference type="InterPro" id="IPR050078">
    <property type="entry name" value="Ribosomal_L11_MeTrfase_PrmA"/>
</dbReference>
<keyword evidence="5 6" id="KW-0949">S-adenosyl-L-methionine</keyword>
<keyword evidence="7" id="KW-0687">Ribonucleoprotein</keyword>
<evidence type="ECO:0000256" key="5">
    <source>
        <dbReference type="ARBA" id="ARBA00022691"/>
    </source>
</evidence>
<evidence type="ECO:0000256" key="3">
    <source>
        <dbReference type="ARBA" id="ARBA00022603"/>
    </source>
</evidence>
<dbReference type="GO" id="GO:0005737">
    <property type="term" value="C:cytoplasm"/>
    <property type="evidence" value="ECO:0007669"/>
    <property type="project" value="UniProtKB-SubCell"/>
</dbReference>
<keyword evidence="4 6" id="KW-0808">Transferase</keyword>
<dbReference type="Pfam" id="PF06325">
    <property type="entry name" value="PrmA"/>
    <property type="match status" value="1"/>
</dbReference>
<evidence type="ECO:0000256" key="4">
    <source>
        <dbReference type="ARBA" id="ARBA00022679"/>
    </source>
</evidence>
<evidence type="ECO:0000256" key="1">
    <source>
        <dbReference type="ARBA" id="ARBA00009741"/>
    </source>
</evidence>
<dbReference type="GO" id="GO:0005840">
    <property type="term" value="C:ribosome"/>
    <property type="evidence" value="ECO:0007669"/>
    <property type="project" value="UniProtKB-KW"/>
</dbReference>
<sequence length="316" mass="34736">MKWAEVSILTTHEATDVVAEIYHDIGAQGVVIEDPELLNSYIDSGMWDFSDIQRAENTEIVTVKAYLPMDEDLDSRLRDFEQRIKAFREIEGDGITKGSCEISWKSVQDEDWSDNWKKYFHPEKVGGMIVIKPTWEDYTASPDDIVIELDPGAAFGTGTHPTTAMCIRELEKLVRGGMRVFDVGTGSGVLSIAAAKLGATDVTAMDYDRTAVNVAAENIRANHVEDTVQTGISDILKSFAGKADLIVANIIADIIIRLFEELDEHLAEGGKLLASGIITERVADVTEACLAHGFVVDKVIEEKGWAAMVISRGDEK</sequence>
<evidence type="ECO:0000313" key="7">
    <source>
        <dbReference type="EMBL" id="SFH77733.1"/>
    </source>
</evidence>
<feature type="binding site" evidence="6">
    <location>
        <position position="184"/>
    </location>
    <ligand>
        <name>S-adenosyl-L-methionine</name>
        <dbReference type="ChEBI" id="CHEBI:59789"/>
    </ligand>
</feature>
<dbReference type="NCBIfam" id="TIGR00406">
    <property type="entry name" value="prmA"/>
    <property type="match status" value="1"/>
</dbReference>
<dbReference type="PANTHER" id="PTHR43648">
    <property type="entry name" value="ELECTRON TRANSFER FLAVOPROTEIN BETA SUBUNIT LYSINE METHYLTRANSFERASE"/>
    <property type="match status" value="1"/>
</dbReference>
<dbReference type="GO" id="GO:0016279">
    <property type="term" value="F:protein-lysine N-methyltransferase activity"/>
    <property type="evidence" value="ECO:0007669"/>
    <property type="project" value="RHEA"/>
</dbReference>
<evidence type="ECO:0000256" key="6">
    <source>
        <dbReference type="HAMAP-Rule" id="MF_00735"/>
    </source>
</evidence>
<dbReference type="SUPFAM" id="SSF53335">
    <property type="entry name" value="S-adenosyl-L-methionine-dependent methyltransferases"/>
    <property type="match status" value="1"/>
</dbReference>
<dbReference type="CDD" id="cd02440">
    <property type="entry name" value="AdoMet_MTases"/>
    <property type="match status" value="1"/>
</dbReference>
<evidence type="ECO:0000313" key="8">
    <source>
        <dbReference type="Proteomes" id="UP000183639"/>
    </source>
</evidence>
<comment type="function">
    <text evidence="6">Methylates ribosomal protein L11.</text>
</comment>
<dbReference type="InterPro" id="IPR029063">
    <property type="entry name" value="SAM-dependent_MTases_sf"/>
</dbReference>
<keyword evidence="7" id="KW-0689">Ribosomal protein</keyword>
<dbReference type="EC" id="2.1.1.-" evidence="6"/>
<dbReference type="Gene3D" id="3.40.50.150">
    <property type="entry name" value="Vaccinia Virus protein VP39"/>
    <property type="match status" value="1"/>
</dbReference>
<organism evidence="7 8">
    <name type="scientific">Selenomonas ruminantium</name>
    <dbReference type="NCBI Taxonomy" id="971"/>
    <lineage>
        <taxon>Bacteria</taxon>
        <taxon>Bacillati</taxon>
        <taxon>Bacillota</taxon>
        <taxon>Negativicutes</taxon>
        <taxon>Selenomonadales</taxon>
        <taxon>Selenomonadaceae</taxon>
        <taxon>Selenomonas</taxon>
    </lineage>
</organism>
<accession>A0A1I3CTH4</accession>
<dbReference type="AlphaFoldDB" id="A0A1I3CTH4"/>
<dbReference type="RefSeq" id="WP_075442418.1">
    <property type="nucleotide sequence ID" value="NZ_FOQK01000004.1"/>
</dbReference>
<protein>
    <recommendedName>
        <fullName evidence="6">Ribosomal protein L11 methyltransferase</fullName>
        <shortName evidence="6">L11 Mtase</shortName>
        <ecNumber evidence="6">2.1.1.-</ecNumber>
    </recommendedName>
</protein>
<dbReference type="Proteomes" id="UP000183639">
    <property type="component" value="Unassembled WGS sequence"/>
</dbReference>
<reference evidence="7 8" key="1">
    <citation type="submission" date="2016-10" db="EMBL/GenBank/DDBJ databases">
        <authorList>
            <person name="de Groot N.N."/>
        </authorList>
    </citation>
    <scope>NUCLEOTIDE SEQUENCE [LARGE SCALE GENOMIC DNA]</scope>
    <source>
        <strain evidence="7 8">Z108</strain>
    </source>
</reference>
<keyword evidence="2 6" id="KW-0963">Cytoplasm</keyword>
<keyword evidence="3 6" id="KW-0489">Methyltransferase</keyword>
<feature type="binding site" evidence="6">
    <location>
        <position position="206"/>
    </location>
    <ligand>
        <name>S-adenosyl-L-methionine</name>
        <dbReference type="ChEBI" id="CHEBI:59789"/>
    </ligand>
</feature>
<proteinExistence type="inferred from homology"/>
<dbReference type="PIRSF" id="PIRSF000401">
    <property type="entry name" value="RPL11_MTase"/>
    <property type="match status" value="1"/>
</dbReference>
<dbReference type="GO" id="GO:0032259">
    <property type="term" value="P:methylation"/>
    <property type="evidence" value="ECO:0007669"/>
    <property type="project" value="UniProtKB-KW"/>
</dbReference>
<feature type="binding site" evidence="6">
    <location>
        <position position="249"/>
    </location>
    <ligand>
        <name>S-adenosyl-L-methionine</name>
        <dbReference type="ChEBI" id="CHEBI:59789"/>
    </ligand>
</feature>
<dbReference type="HAMAP" id="MF_00735">
    <property type="entry name" value="Methyltr_PrmA"/>
    <property type="match status" value="1"/>
</dbReference>
<gene>
    <name evidence="6" type="primary">prmA</name>
    <name evidence="7" type="ORF">SAMN04487861_104123</name>
</gene>
<dbReference type="InterPro" id="IPR004498">
    <property type="entry name" value="Ribosomal_PrmA_MeTrfase"/>
</dbReference>
<name>A0A1I3CTH4_SELRU</name>
<comment type="similarity">
    <text evidence="1 6">Belongs to the methyltransferase superfamily. PrmA family.</text>
</comment>
<comment type="catalytic activity">
    <reaction evidence="6">
        <text>L-lysyl-[protein] + 3 S-adenosyl-L-methionine = N(6),N(6),N(6)-trimethyl-L-lysyl-[protein] + 3 S-adenosyl-L-homocysteine + 3 H(+)</text>
        <dbReference type="Rhea" id="RHEA:54192"/>
        <dbReference type="Rhea" id="RHEA-COMP:9752"/>
        <dbReference type="Rhea" id="RHEA-COMP:13826"/>
        <dbReference type="ChEBI" id="CHEBI:15378"/>
        <dbReference type="ChEBI" id="CHEBI:29969"/>
        <dbReference type="ChEBI" id="CHEBI:57856"/>
        <dbReference type="ChEBI" id="CHEBI:59789"/>
        <dbReference type="ChEBI" id="CHEBI:61961"/>
    </reaction>
</comment>
<dbReference type="OrthoDB" id="9785995at2"/>